<gene>
    <name evidence="1" type="ORF">FJZ47_21560</name>
</gene>
<sequence length="110" mass="12420">MAESAHFIERVRSALDNWSTLEILTVVGRVTRQAGQTTPDIDSTQDAKILLTRVQLLQGDITTVFPPECLTDEYQMLRDFHRLCSRTSSAPKCPIRVAPCWTSRQRTGKS</sequence>
<reference evidence="1" key="1">
    <citation type="submission" date="2019-03" db="EMBL/GenBank/DDBJ databases">
        <title>Lake Tanganyika Metagenome-Assembled Genomes (MAGs).</title>
        <authorList>
            <person name="Tran P."/>
        </authorList>
    </citation>
    <scope>NUCLEOTIDE SEQUENCE</scope>
    <source>
        <strain evidence="1">K_DeepCast_65m_m2_066</strain>
    </source>
</reference>
<organism evidence="1 2">
    <name type="scientific">Tectimicrobiota bacterium</name>
    <dbReference type="NCBI Taxonomy" id="2528274"/>
    <lineage>
        <taxon>Bacteria</taxon>
        <taxon>Pseudomonadati</taxon>
        <taxon>Nitrospinota/Tectimicrobiota group</taxon>
        <taxon>Candidatus Tectimicrobiota</taxon>
    </lineage>
</organism>
<evidence type="ECO:0000313" key="2">
    <source>
        <dbReference type="Proteomes" id="UP000712673"/>
    </source>
</evidence>
<accession>A0A937W6I2</accession>
<name>A0A937W6I2_UNCTE</name>
<dbReference type="Proteomes" id="UP000712673">
    <property type="component" value="Unassembled WGS sequence"/>
</dbReference>
<evidence type="ECO:0000313" key="1">
    <source>
        <dbReference type="EMBL" id="MBM3226359.1"/>
    </source>
</evidence>
<proteinExistence type="predicted"/>
<comment type="caution">
    <text evidence="1">The sequence shown here is derived from an EMBL/GenBank/DDBJ whole genome shotgun (WGS) entry which is preliminary data.</text>
</comment>
<dbReference type="AlphaFoldDB" id="A0A937W6I2"/>
<protein>
    <submittedName>
        <fullName evidence="1">Uncharacterized protein</fullName>
    </submittedName>
</protein>
<dbReference type="EMBL" id="VGLS01000881">
    <property type="protein sequence ID" value="MBM3226359.1"/>
    <property type="molecule type" value="Genomic_DNA"/>
</dbReference>